<dbReference type="InterPro" id="IPR023607">
    <property type="entry name" value="Exodeoxyribonuclease_I"/>
</dbReference>
<reference evidence="17" key="1">
    <citation type="submission" date="2018-05" db="EMBL/GenBank/DDBJ databases">
        <authorList>
            <person name="Lanie J.A."/>
            <person name="Ng W.-L."/>
            <person name="Kazmierczak K.M."/>
            <person name="Andrzejewski T.M."/>
            <person name="Davidsen T.M."/>
            <person name="Wayne K.J."/>
            <person name="Tettelin H."/>
            <person name="Glass J.I."/>
            <person name="Rusch D."/>
            <person name="Podicherti R."/>
            <person name="Tsui H.-C.T."/>
            <person name="Winkler M.E."/>
        </authorList>
    </citation>
    <scope>NUCLEOTIDE SEQUENCE</scope>
</reference>
<comment type="catalytic activity">
    <reaction evidence="1">
        <text>Exonucleolytic cleavage in the 3'- to 5'-direction to yield nucleoside 5'-phosphates.</text>
        <dbReference type="EC" id="3.1.11.1"/>
    </reaction>
</comment>
<dbReference type="Gene3D" id="3.30.420.10">
    <property type="entry name" value="Ribonuclease H-like superfamily/Ribonuclease H"/>
    <property type="match status" value="1"/>
</dbReference>
<dbReference type="InterPro" id="IPR058561">
    <property type="entry name" value="Exonuc_1_C"/>
</dbReference>
<dbReference type="InterPro" id="IPR013520">
    <property type="entry name" value="Ribonucl_H"/>
</dbReference>
<dbReference type="EMBL" id="UINC01041872">
    <property type="protein sequence ID" value="SVB43735.1"/>
    <property type="molecule type" value="Genomic_DNA"/>
</dbReference>
<evidence type="ECO:0000256" key="9">
    <source>
        <dbReference type="ARBA" id="ARBA00022839"/>
    </source>
</evidence>
<evidence type="ECO:0000256" key="10">
    <source>
        <dbReference type="ARBA" id="ARBA00022842"/>
    </source>
</evidence>
<evidence type="ECO:0000256" key="3">
    <source>
        <dbReference type="ARBA" id="ARBA00012108"/>
    </source>
</evidence>
<keyword evidence="6" id="KW-0479">Metal-binding</keyword>
<keyword evidence="12" id="KW-0234">DNA repair</keyword>
<comment type="subunit">
    <text evidence="14">Monomer. Interacts with ssb (via C-terminus); this interaction stimulates the exonuclease activity by recruiting the enzyme to its substrate.</text>
</comment>
<dbReference type="PIRSF" id="PIRSF000977">
    <property type="entry name" value="Exodeoxyribonuclease_I"/>
    <property type="match status" value="1"/>
</dbReference>
<dbReference type="Pfam" id="PF00929">
    <property type="entry name" value="RNase_T"/>
    <property type="match status" value="1"/>
</dbReference>
<dbReference type="InterPro" id="IPR034747">
    <property type="entry name" value="EXOI_SH3"/>
</dbReference>
<evidence type="ECO:0000313" key="17">
    <source>
        <dbReference type="EMBL" id="SVB43735.1"/>
    </source>
</evidence>
<protein>
    <recommendedName>
        <fullName evidence="4">Exodeoxyribonuclease I</fullName>
        <ecNumber evidence="3">3.1.11.1</ecNumber>
    </recommendedName>
    <alternativeName>
        <fullName evidence="13">DNA deoxyribophosphodiesterase</fullName>
    </alternativeName>
</protein>
<dbReference type="Pfam" id="PF26016">
    <property type="entry name" value="ExoI_C"/>
    <property type="match status" value="1"/>
</dbReference>
<dbReference type="PROSITE" id="PS51784">
    <property type="entry name" value="EXOI_SH3"/>
    <property type="match status" value="1"/>
</dbReference>
<keyword evidence="11" id="KW-0238">DNA-binding</keyword>
<evidence type="ECO:0000256" key="12">
    <source>
        <dbReference type="ARBA" id="ARBA00023204"/>
    </source>
</evidence>
<dbReference type="GO" id="GO:0003677">
    <property type="term" value="F:DNA binding"/>
    <property type="evidence" value="ECO:0007669"/>
    <property type="project" value="UniProtKB-KW"/>
</dbReference>
<evidence type="ECO:0000259" key="16">
    <source>
        <dbReference type="PROSITE" id="PS51785"/>
    </source>
</evidence>
<dbReference type="GO" id="GO:0005829">
    <property type="term" value="C:cytosol"/>
    <property type="evidence" value="ECO:0007669"/>
    <property type="project" value="TreeGrafter"/>
</dbReference>
<dbReference type="AlphaFoldDB" id="A0A382DZT2"/>
<dbReference type="GO" id="GO:0008310">
    <property type="term" value="F:single-stranded DNA 3'-5' DNA exonuclease activity"/>
    <property type="evidence" value="ECO:0007669"/>
    <property type="project" value="UniProtKB-EC"/>
</dbReference>
<evidence type="ECO:0000259" key="15">
    <source>
        <dbReference type="PROSITE" id="PS51784"/>
    </source>
</evidence>
<dbReference type="PROSITE" id="PS51785">
    <property type="entry name" value="EXOI_C"/>
    <property type="match status" value="1"/>
</dbReference>
<organism evidence="17">
    <name type="scientific">marine metagenome</name>
    <dbReference type="NCBI Taxonomy" id="408172"/>
    <lineage>
        <taxon>unclassified sequences</taxon>
        <taxon>metagenomes</taxon>
        <taxon>ecological metagenomes</taxon>
    </lineage>
</organism>
<dbReference type="Pfam" id="PF08411">
    <property type="entry name" value="ExoI_SH3"/>
    <property type="match status" value="1"/>
</dbReference>
<gene>
    <name evidence="17" type="ORF">METZ01_LOCUS196589</name>
</gene>
<evidence type="ECO:0000256" key="1">
    <source>
        <dbReference type="ARBA" id="ARBA00000563"/>
    </source>
</evidence>
<evidence type="ECO:0000256" key="6">
    <source>
        <dbReference type="ARBA" id="ARBA00022723"/>
    </source>
</evidence>
<feature type="domain" description="ExoI C-terminal" evidence="16">
    <location>
        <begin position="350"/>
        <end position="467"/>
    </location>
</feature>
<evidence type="ECO:0000256" key="4">
    <source>
        <dbReference type="ARBA" id="ARBA00019900"/>
    </source>
</evidence>
<dbReference type="InterPro" id="IPR038649">
    <property type="entry name" value="EXOI_SH3_sf"/>
</dbReference>
<keyword evidence="10" id="KW-0460">Magnesium</keyword>
<accession>A0A382DZT2</accession>
<dbReference type="Gene3D" id="1.20.1280.70">
    <property type="entry name" value="Exonuclease ExoI, domain 3"/>
    <property type="match status" value="1"/>
</dbReference>
<dbReference type="InterPro" id="IPR013620">
    <property type="entry name" value="Exonuc_1_SH3"/>
</dbReference>
<evidence type="ECO:0000256" key="13">
    <source>
        <dbReference type="ARBA" id="ARBA00031220"/>
    </source>
</evidence>
<dbReference type="InterPro" id="IPR036397">
    <property type="entry name" value="RNaseH_sf"/>
</dbReference>
<keyword evidence="7" id="KW-0227">DNA damage</keyword>
<dbReference type="PANTHER" id="PTHR30231">
    <property type="entry name" value="DNA POLYMERASE III SUBUNIT EPSILON"/>
    <property type="match status" value="1"/>
</dbReference>
<keyword evidence="5" id="KW-0540">Nuclease</keyword>
<dbReference type="InterPro" id="IPR012337">
    <property type="entry name" value="RNaseH-like_sf"/>
</dbReference>
<proteinExistence type="predicted"/>
<sequence length="467" mass="55066">MKTFYWYDYETFGLKPQFQRIAQFAGIRTDEDLNILDEHMFYCKPTNDSLPSPEACSVTGITPQLCEKKGLIEHEFIKKINEEFSKPNTCIVGYNSIAFDDEFTRHTLFRNFLDPYAWHWKNGNTRWDILKVVRFCYAHAKDNSLNWVIDDNNKPIFKLDRLAPTNGIEHSDAHDAMADVRATIGIAKIIKDSQPRLFKYALSLRDKNEVKKQIEPFTPFLHTSGSYPAKFSCTRLTTVLAEHPDYSNCAIVFNLEQDPSLLVELDPDELKKLRFLKNLPKDVERLQTKELKFNQSPMFTYETRRINSPKLLKQMQIDLDKCMQHLDYIKDHQSLIKENIQTIYKTDREPSIDVDQSIYDKFVSDKDREVCNKIQKLSPDQMSSFKPNFEDRKLSKLFLNFKARNYPETLTEDEQEDWFEIVQSRVQSGENGYLSFEHFEKSLNRLKEVDPNRAHLWQELEEYANRL</sequence>
<dbReference type="GO" id="GO:0045004">
    <property type="term" value="P:DNA replication proofreading"/>
    <property type="evidence" value="ECO:0007669"/>
    <property type="project" value="TreeGrafter"/>
</dbReference>
<evidence type="ECO:0000256" key="5">
    <source>
        <dbReference type="ARBA" id="ARBA00022722"/>
    </source>
</evidence>
<name>A0A382DZT2_9ZZZZ</name>
<dbReference type="Gene3D" id="3.30.1520.20">
    <property type="entry name" value="Exonuclease ExoI, domain 2"/>
    <property type="match status" value="1"/>
</dbReference>
<dbReference type="GO" id="GO:0046872">
    <property type="term" value="F:metal ion binding"/>
    <property type="evidence" value="ECO:0007669"/>
    <property type="project" value="UniProtKB-KW"/>
</dbReference>
<dbReference type="PANTHER" id="PTHR30231:SF41">
    <property type="entry name" value="DNA POLYMERASE III SUBUNIT EPSILON"/>
    <property type="match status" value="1"/>
</dbReference>
<keyword evidence="9" id="KW-0269">Exonuclease</keyword>
<dbReference type="CDD" id="cd06138">
    <property type="entry name" value="ExoI_N"/>
    <property type="match status" value="1"/>
</dbReference>
<feature type="non-terminal residue" evidence="17">
    <location>
        <position position="467"/>
    </location>
</feature>
<comment type="cofactor">
    <cofactor evidence="2">
        <name>Mg(2+)</name>
        <dbReference type="ChEBI" id="CHEBI:18420"/>
    </cofactor>
</comment>
<evidence type="ECO:0000256" key="8">
    <source>
        <dbReference type="ARBA" id="ARBA00022801"/>
    </source>
</evidence>
<evidence type="ECO:0000256" key="2">
    <source>
        <dbReference type="ARBA" id="ARBA00001946"/>
    </source>
</evidence>
<evidence type="ECO:0000256" key="14">
    <source>
        <dbReference type="ARBA" id="ARBA00046792"/>
    </source>
</evidence>
<dbReference type="FunFam" id="3.30.420.10:FF:000033">
    <property type="entry name" value="Exodeoxyribonuclease I"/>
    <property type="match status" value="1"/>
</dbReference>
<dbReference type="NCBIfam" id="NF008746">
    <property type="entry name" value="PRK11779.1"/>
    <property type="match status" value="1"/>
</dbReference>
<dbReference type="EC" id="3.1.11.1" evidence="3"/>
<evidence type="ECO:0000256" key="7">
    <source>
        <dbReference type="ARBA" id="ARBA00022763"/>
    </source>
</evidence>
<keyword evidence="8" id="KW-0378">Hydrolase</keyword>
<dbReference type="SUPFAM" id="SSF53098">
    <property type="entry name" value="Ribonuclease H-like"/>
    <property type="match status" value="1"/>
</dbReference>
<evidence type="ECO:0000256" key="11">
    <source>
        <dbReference type="ARBA" id="ARBA00023125"/>
    </source>
</evidence>
<feature type="domain" description="ExoI SH3-like" evidence="15">
    <location>
        <begin position="195"/>
        <end position="348"/>
    </location>
</feature>
<dbReference type="SMART" id="SM00479">
    <property type="entry name" value="EXOIII"/>
    <property type="match status" value="1"/>
</dbReference>